<accession>E6X057</accession>
<evidence type="ECO:0000256" key="6">
    <source>
        <dbReference type="ARBA" id="ARBA00023002"/>
    </source>
</evidence>
<sequence>MKIMILGAGGVGGYLGARFLRAVEPDVTLVARGAHLDKIRQEGLTILEDTERYTVHPAHATDDPEGLGLFDLILVTLKDTDLDDGLERIRNNVGPQTVILPLLNGVEYRPRILKRYPQADVLEGCIYILSNIVEPGVIRKKGKIFRLCWGKEGFDPADYRPIVELFDRALPRHKPTAEIAYEQWKKFLFISPMAVLTSIYKVPMDRIAQEHADELRELTEEIAALAQAKGVPLTRQDVEATLEQAAKVLPGAKTSMQLDIERNKPAEIEALAGYVVREGDRLGVKVPTMEKLYRALRLRTSE</sequence>
<evidence type="ECO:0000256" key="3">
    <source>
        <dbReference type="ARBA" id="ARBA00013014"/>
    </source>
</evidence>
<dbReference type="InterPro" id="IPR008927">
    <property type="entry name" value="6-PGluconate_DH-like_C_sf"/>
</dbReference>
<dbReference type="InterPro" id="IPR051402">
    <property type="entry name" value="KPR-Related"/>
</dbReference>
<dbReference type="FunFam" id="1.10.1040.10:FF:000017">
    <property type="entry name" value="2-dehydropantoate 2-reductase"/>
    <property type="match status" value="1"/>
</dbReference>
<evidence type="ECO:0000256" key="4">
    <source>
        <dbReference type="ARBA" id="ARBA00019465"/>
    </source>
</evidence>
<dbReference type="InterPro" id="IPR013752">
    <property type="entry name" value="KPA_reductase"/>
</dbReference>
<comment type="catalytic activity">
    <reaction evidence="8 9">
        <text>(R)-pantoate + NADP(+) = 2-dehydropantoate + NADPH + H(+)</text>
        <dbReference type="Rhea" id="RHEA:16233"/>
        <dbReference type="ChEBI" id="CHEBI:11561"/>
        <dbReference type="ChEBI" id="CHEBI:15378"/>
        <dbReference type="ChEBI" id="CHEBI:15980"/>
        <dbReference type="ChEBI" id="CHEBI:57783"/>
        <dbReference type="ChEBI" id="CHEBI:58349"/>
        <dbReference type="EC" id="1.1.1.169"/>
    </reaction>
</comment>
<organism evidence="12 13">
    <name type="scientific">Nitratifractor salsuginis (strain DSM 16511 / JCM 12458 / E9I37-1)</name>
    <dbReference type="NCBI Taxonomy" id="749222"/>
    <lineage>
        <taxon>Bacteria</taxon>
        <taxon>Pseudomonadati</taxon>
        <taxon>Campylobacterota</taxon>
        <taxon>Epsilonproteobacteria</taxon>
        <taxon>Campylobacterales</taxon>
        <taxon>Sulfurovaceae</taxon>
        <taxon>Nitratifractor</taxon>
    </lineage>
</organism>
<dbReference type="Gene3D" id="3.40.50.720">
    <property type="entry name" value="NAD(P)-binding Rossmann-like Domain"/>
    <property type="match status" value="1"/>
</dbReference>
<evidence type="ECO:0000256" key="9">
    <source>
        <dbReference type="RuleBase" id="RU362068"/>
    </source>
</evidence>
<dbReference type="Pfam" id="PF08546">
    <property type="entry name" value="ApbA_C"/>
    <property type="match status" value="1"/>
</dbReference>
<reference evidence="12 13" key="1">
    <citation type="journal article" date="2011" name="Stand. Genomic Sci.">
        <title>Complete genome sequence of Nitratifractor salsuginis type strain (E9I37-1).</title>
        <authorList>
            <person name="Anderson I."/>
            <person name="Sikorski J."/>
            <person name="Zeytun A."/>
            <person name="Nolan M."/>
            <person name="Lapidus A."/>
            <person name="Lucas S."/>
            <person name="Hammon N."/>
            <person name="Deshpande S."/>
            <person name="Cheng J.F."/>
            <person name="Tapia R."/>
            <person name="Han C."/>
            <person name="Goodwin L."/>
            <person name="Pitluck S."/>
            <person name="Liolios K."/>
            <person name="Pagani I."/>
            <person name="Ivanova N."/>
            <person name="Huntemann M."/>
            <person name="Mavromatis K."/>
            <person name="Ovchinikova G."/>
            <person name="Pati A."/>
            <person name="Chen A."/>
            <person name="Palaniappan K."/>
            <person name="Land M."/>
            <person name="Hauser L."/>
            <person name="Brambilla E.M."/>
            <person name="Ngatchou-Djao O.D."/>
            <person name="Rohde M."/>
            <person name="Tindall B.J."/>
            <person name="Goker M."/>
            <person name="Detter J.C."/>
            <person name="Woyke T."/>
            <person name="Bristow J."/>
            <person name="Eisen J.A."/>
            <person name="Markowitz V."/>
            <person name="Hugenholtz P."/>
            <person name="Klenk H.P."/>
            <person name="Kyrpides N.C."/>
        </authorList>
    </citation>
    <scope>NUCLEOTIDE SEQUENCE [LARGE SCALE GENOMIC DNA]</scope>
    <source>
        <strain evidence="13">DSM 16511 / JCM 12458 / E9I37-1</strain>
    </source>
</reference>
<keyword evidence="5 9" id="KW-0521">NADP</keyword>
<evidence type="ECO:0000256" key="1">
    <source>
        <dbReference type="ARBA" id="ARBA00004994"/>
    </source>
</evidence>
<dbReference type="InterPro" id="IPR036291">
    <property type="entry name" value="NAD(P)-bd_dom_sf"/>
</dbReference>
<feature type="domain" description="Ketopantoate reductase N-terminal" evidence="10">
    <location>
        <begin position="3"/>
        <end position="142"/>
    </location>
</feature>
<evidence type="ECO:0000313" key="12">
    <source>
        <dbReference type="EMBL" id="ADV46780.1"/>
    </source>
</evidence>
<reference evidence="13" key="2">
    <citation type="submission" date="2011-01" db="EMBL/GenBank/DDBJ databases">
        <title>The complete genome of Nitratifractor salsuginis DSM 16511.</title>
        <authorList>
            <consortium name="US DOE Joint Genome Institute (JGI-PGF)"/>
            <person name="Lucas S."/>
            <person name="Copeland A."/>
            <person name="Lapidus A."/>
            <person name="Bruce D."/>
            <person name="Goodwin L."/>
            <person name="Pitluck S."/>
            <person name="Kyrpides N."/>
            <person name="Mavromatis K."/>
            <person name="Ivanova N."/>
            <person name="Mikhailova N."/>
            <person name="Zeytun A."/>
            <person name="Detter J.C."/>
            <person name="Tapia R."/>
            <person name="Han C."/>
            <person name="Land M."/>
            <person name="Hauser L."/>
            <person name="Markowitz V."/>
            <person name="Cheng J.-F."/>
            <person name="Hugenholtz P."/>
            <person name="Woyke T."/>
            <person name="Wu D."/>
            <person name="Tindall B."/>
            <person name="Schuetze A."/>
            <person name="Brambilla E."/>
            <person name="Klenk H.-P."/>
            <person name="Eisen J.A."/>
        </authorList>
    </citation>
    <scope>NUCLEOTIDE SEQUENCE [LARGE SCALE GENOMIC DNA]</scope>
    <source>
        <strain evidence="13">DSM 16511 / JCM 12458 / E9I37-1</strain>
    </source>
</reference>
<gene>
    <name evidence="12" type="ordered locus">Nitsa_1532</name>
</gene>
<dbReference type="InterPro" id="IPR013328">
    <property type="entry name" value="6PGD_dom2"/>
</dbReference>
<dbReference type="SUPFAM" id="SSF48179">
    <property type="entry name" value="6-phosphogluconate dehydrogenase C-terminal domain-like"/>
    <property type="match status" value="1"/>
</dbReference>
<dbReference type="EC" id="1.1.1.169" evidence="3 9"/>
<dbReference type="InterPro" id="IPR003710">
    <property type="entry name" value="ApbA"/>
</dbReference>
<dbReference type="NCBIfam" id="TIGR00745">
    <property type="entry name" value="apbA_panE"/>
    <property type="match status" value="1"/>
</dbReference>
<keyword evidence="13" id="KW-1185">Reference proteome</keyword>
<evidence type="ECO:0000256" key="2">
    <source>
        <dbReference type="ARBA" id="ARBA00007870"/>
    </source>
</evidence>
<evidence type="ECO:0000259" key="11">
    <source>
        <dbReference type="Pfam" id="PF08546"/>
    </source>
</evidence>
<evidence type="ECO:0000313" key="13">
    <source>
        <dbReference type="Proteomes" id="UP000008633"/>
    </source>
</evidence>
<dbReference type="AlphaFoldDB" id="E6X057"/>
<keyword evidence="6 9" id="KW-0560">Oxidoreductase</keyword>
<dbReference type="InterPro" id="IPR013332">
    <property type="entry name" value="KPR_N"/>
</dbReference>
<dbReference type="UniPathway" id="UPA00028">
    <property type="reaction ID" value="UER00004"/>
</dbReference>
<comment type="pathway">
    <text evidence="1 9">Cofactor biosynthesis; (R)-pantothenate biosynthesis; (R)-pantoate from 3-methyl-2-oxobutanoate: step 2/2.</text>
</comment>
<dbReference type="Gene3D" id="1.10.1040.10">
    <property type="entry name" value="N-(1-d-carboxylethyl)-l-norvaline Dehydrogenase, domain 2"/>
    <property type="match status" value="1"/>
</dbReference>
<dbReference type="Proteomes" id="UP000008633">
    <property type="component" value="Chromosome"/>
</dbReference>
<proteinExistence type="inferred from homology"/>
<dbReference type="PANTHER" id="PTHR21708:SF26">
    <property type="entry name" value="2-DEHYDROPANTOATE 2-REDUCTASE"/>
    <property type="match status" value="1"/>
</dbReference>
<dbReference type="KEGG" id="nsa:Nitsa_1532"/>
<evidence type="ECO:0000256" key="7">
    <source>
        <dbReference type="ARBA" id="ARBA00032024"/>
    </source>
</evidence>
<dbReference type="HOGENOM" id="CLU_031468_6_0_7"/>
<dbReference type="STRING" id="749222.Nitsa_1532"/>
<keyword evidence="9" id="KW-0566">Pantothenate biosynthesis</keyword>
<dbReference type="GO" id="GO:0005737">
    <property type="term" value="C:cytoplasm"/>
    <property type="evidence" value="ECO:0007669"/>
    <property type="project" value="TreeGrafter"/>
</dbReference>
<protein>
    <recommendedName>
        <fullName evidence="4 9">2-dehydropantoate 2-reductase</fullName>
        <ecNumber evidence="3 9">1.1.1.169</ecNumber>
    </recommendedName>
    <alternativeName>
        <fullName evidence="7 9">Ketopantoate reductase</fullName>
    </alternativeName>
</protein>
<dbReference type="GO" id="GO:0015940">
    <property type="term" value="P:pantothenate biosynthetic process"/>
    <property type="evidence" value="ECO:0007669"/>
    <property type="project" value="UniProtKB-UniPathway"/>
</dbReference>
<dbReference type="Pfam" id="PF02558">
    <property type="entry name" value="ApbA"/>
    <property type="match status" value="1"/>
</dbReference>
<comment type="similarity">
    <text evidence="2 9">Belongs to the ketopantoate reductase family.</text>
</comment>
<dbReference type="EMBL" id="CP002452">
    <property type="protein sequence ID" value="ADV46780.1"/>
    <property type="molecule type" value="Genomic_DNA"/>
</dbReference>
<dbReference type="PANTHER" id="PTHR21708">
    <property type="entry name" value="PROBABLE 2-DEHYDROPANTOATE 2-REDUCTASE"/>
    <property type="match status" value="1"/>
</dbReference>
<comment type="function">
    <text evidence="9">Catalyzes the NADPH-dependent reduction of ketopantoate into pantoic acid.</text>
</comment>
<dbReference type="GO" id="GO:0008677">
    <property type="term" value="F:2-dehydropantoate 2-reductase activity"/>
    <property type="evidence" value="ECO:0007669"/>
    <property type="project" value="UniProtKB-EC"/>
</dbReference>
<dbReference type="eggNOG" id="COG1893">
    <property type="taxonomic scope" value="Bacteria"/>
</dbReference>
<dbReference type="OrthoDB" id="5333395at2"/>
<dbReference type="SUPFAM" id="SSF51735">
    <property type="entry name" value="NAD(P)-binding Rossmann-fold domains"/>
    <property type="match status" value="1"/>
</dbReference>
<evidence type="ECO:0000256" key="5">
    <source>
        <dbReference type="ARBA" id="ARBA00022857"/>
    </source>
</evidence>
<feature type="domain" description="Ketopantoate reductase C-terminal" evidence="11">
    <location>
        <begin position="179"/>
        <end position="298"/>
    </location>
</feature>
<name>E6X057_NITSE</name>
<evidence type="ECO:0000256" key="8">
    <source>
        <dbReference type="ARBA" id="ARBA00048793"/>
    </source>
</evidence>
<evidence type="ECO:0000259" key="10">
    <source>
        <dbReference type="Pfam" id="PF02558"/>
    </source>
</evidence>